<keyword evidence="8" id="KW-1185">Reference proteome</keyword>
<dbReference type="Proteomes" id="UP001529510">
    <property type="component" value="Unassembled WGS sequence"/>
</dbReference>
<feature type="domain" description="Ig-like" evidence="6">
    <location>
        <begin position="1"/>
        <end position="79"/>
    </location>
</feature>
<comment type="subcellular location">
    <subcellularLocation>
        <location evidence="1">Membrane</location>
        <topology evidence="1">Single-pass membrane protein</topology>
    </subcellularLocation>
</comment>
<dbReference type="GO" id="GO:0016020">
    <property type="term" value="C:membrane"/>
    <property type="evidence" value="ECO:0007669"/>
    <property type="project" value="UniProtKB-SubCell"/>
</dbReference>
<accession>A0ABD0NWL3</accession>
<dbReference type="InterPro" id="IPR036179">
    <property type="entry name" value="Ig-like_dom_sf"/>
</dbReference>
<dbReference type="InterPro" id="IPR003599">
    <property type="entry name" value="Ig_sub"/>
</dbReference>
<sequence>MSVDEGGVARFQCQVNGIPEANITWEKDRVVLGTSDDRYTLLPMGILQITGVKKSDAGVYRCVATNTANTRYSHDAYLNVT</sequence>
<dbReference type="PROSITE" id="PS50835">
    <property type="entry name" value="IG_LIKE"/>
    <property type="match status" value="1"/>
</dbReference>
<keyword evidence="5" id="KW-0393">Immunoglobulin domain</keyword>
<dbReference type="Pfam" id="PF07679">
    <property type="entry name" value="I-set"/>
    <property type="match status" value="1"/>
</dbReference>
<evidence type="ECO:0000256" key="4">
    <source>
        <dbReference type="ARBA" id="ARBA00023136"/>
    </source>
</evidence>
<evidence type="ECO:0000256" key="5">
    <source>
        <dbReference type="ARBA" id="ARBA00023319"/>
    </source>
</evidence>
<organism evidence="7 8">
    <name type="scientific">Cirrhinus mrigala</name>
    <name type="common">Mrigala</name>
    <dbReference type="NCBI Taxonomy" id="683832"/>
    <lineage>
        <taxon>Eukaryota</taxon>
        <taxon>Metazoa</taxon>
        <taxon>Chordata</taxon>
        <taxon>Craniata</taxon>
        <taxon>Vertebrata</taxon>
        <taxon>Euteleostomi</taxon>
        <taxon>Actinopterygii</taxon>
        <taxon>Neopterygii</taxon>
        <taxon>Teleostei</taxon>
        <taxon>Ostariophysi</taxon>
        <taxon>Cypriniformes</taxon>
        <taxon>Cyprinidae</taxon>
        <taxon>Labeoninae</taxon>
        <taxon>Labeonini</taxon>
        <taxon>Cirrhinus</taxon>
    </lineage>
</organism>
<evidence type="ECO:0000256" key="1">
    <source>
        <dbReference type="ARBA" id="ARBA00004167"/>
    </source>
</evidence>
<keyword evidence="2" id="KW-0812">Transmembrane</keyword>
<dbReference type="SMART" id="SM00409">
    <property type="entry name" value="IG"/>
    <property type="match status" value="1"/>
</dbReference>
<comment type="caution">
    <text evidence="7">The sequence shown here is derived from an EMBL/GenBank/DDBJ whole genome shotgun (WGS) entry which is preliminary data.</text>
</comment>
<dbReference type="SMART" id="SM00408">
    <property type="entry name" value="IGc2"/>
    <property type="match status" value="1"/>
</dbReference>
<dbReference type="InterPro" id="IPR007110">
    <property type="entry name" value="Ig-like_dom"/>
</dbReference>
<keyword evidence="3" id="KW-1133">Transmembrane helix</keyword>
<proteinExistence type="predicted"/>
<evidence type="ECO:0000256" key="2">
    <source>
        <dbReference type="ARBA" id="ARBA00022692"/>
    </source>
</evidence>
<dbReference type="PANTHER" id="PTHR10075:SF106">
    <property type="entry name" value="IMMUNOGLOBULIN SUPERFAMILY DCC SUBCLASS MEMBER 4"/>
    <property type="match status" value="1"/>
</dbReference>
<reference evidence="7 8" key="1">
    <citation type="submission" date="2024-05" db="EMBL/GenBank/DDBJ databases">
        <title>Genome sequencing and assembly of Indian major carp, Cirrhinus mrigala (Hamilton, 1822).</title>
        <authorList>
            <person name="Mohindra V."/>
            <person name="Chowdhury L.M."/>
            <person name="Lal K."/>
            <person name="Jena J.K."/>
        </authorList>
    </citation>
    <scope>NUCLEOTIDE SEQUENCE [LARGE SCALE GENOMIC DNA]</scope>
    <source>
        <strain evidence="7">CM1030</strain>
        <tissue evidence="7">Blood</tissue>
    </source>
</reference>
<evidence type="ECO:0000259" key="6">
    <source>
        <dbReference type="PROSITE" id="PS50835"/>
    </source>
</evidence>
<dbReference type="PANTHER" id="PTHR10075">
    <property type="entry name" value="BASIGIN RELATED"/>
    <property type="match status" value="1"/>
</dbReference>
<dbReference type="InterPro" id="IPR013098">
    <property type="entry name" value="Ig_I-set"/>
</dbReference>
<dbReference type="SUPFAM" id="SSF48726">
    <property type="entry name" value="Immunoglobulin"/>
    <property type="match status" value="1"/>
</dbReference>
<feature type="non-terminal residue" evidence="7">
    <location>
        <position position="81"/>
    </location>
</feature>
<evidence type="ECO:0000313" key="7">
    <source>
        <dbReference type="EMBL" id="KAL0166274.1"/>
    </source>
</evidence>
<evidence type="ECO:0000256" key="3">
    <source>
        <dbReference type="ARBA" id="ARBA00022989"/>
    </source>
</evidence>
<gene>
    <name evidence="7" type="ORF">M9458_038118</name>
</gene>
<dbReference type="Gene3D" id="2.60.40.10">
    <property type="entry name" value="Immunoglobulins"/>
    <property type="match status" value="1"/>
</dbReference>
<dbReference type="InterPro" id="IPR003598">
    <property type="entry name" value="Ig_sub2"/>
</dbReference>
<name>A0ABD0NWL3_CIRMR</name>
<dbReference type="FunFam" id="2.60.40.10:FF:000930">
    <property type="entry name" value="immunoglobulin superfamily DCC subclass member 3"/>
    <property type="match status" value="1"/>
</dbReference>
<dbReference type="EMBL" id="JAMKFB020000019">
    <property type="protein sequence ID" value="KAL0166274.1"/>
    <property type="molecule type" value="Genomic_DNA"/>
</dbReference>
<protein>
    <recommendedName>
        <fullName evidence="6">Ig-like domain-containing protein</fullName>
    </recommendedName>
</protein>
<keyword evidence="4" id="KW-0472">Membrane</keyword>
<dbReference type="InterPro" id="IPR013783">
    <property type="entry name" value="Ig-like_fold"/>
</dbReference>
<dbReference type="AlphaFoldDB" id="A0ABD0NWL3"/>
<evidence type="ECO:0000313" key="8">
    <source>
        <dbReference type="Proteomes" id="UP001529510"/>
    </source>
</evidence>